<dbReference type="PANTHER" id="PTHR11799:SF12">
    <property type="entry name" value="PARAOXONASE-RELATED"/>
    <property type="match status" value="1"/>
</dbReference>
<evidence type="ECO:0000256" key="1">
    <source>
        <dbReference type="ARBA" id="ARBA00008595"/>
    </source>
</evidence>
<feature type="non-terminal residue" evidence="6">
    <location>
        <position position="1"/>
    </location>
</feature>
<keyword evidence="7" id="KW-1185">Reference proteome</keyword>
<feature type="binding site" evidence="5">
    <location>
        <position position="126"/>
    </location>
    <ligand>
        <name>Ca(2+)</name>
        <dbReference type="ChEBI" id="CHEBI:29108"/>
        <label>1</label>
        <note>catalytic</note>
    </ligand>
</feature>
<protein>
    <recommendedName>
        <fullName evidence="8">SMP-30/Gluconolactonase/LRE-like region domain-containing protein</fullName>
    </recommendedName>
</protein>
<dbReference type="InterPro" id="IPR002640">
    <property type="entry name" value="Arylesterase"/>
</dbReference>
<dbReference type="SUPFAM" id="SSF63829">
    <property type="entry name" value="Calcium-dependent phosphotriesterase"/>
    <property type="match status" value="1"/>
</dbReference>
<evidence type="ECO:0000313" key="7">
    <source>
        <dbReference type="Proteomes" id="UP000269721"/>
    </source>
</evidence>
<dbReference type="Pfam" id="PF01731">
    <property type="entry name" value="Arylesterase"/>
    <property type="match status" value="1"/>
</dbReference>
<comment type="cofactor">
    <cofactor evidence="5">
        <name>Ca(2+)</name>
        <dbReference type="ChEBI" id="CHEBI:29108"/>
    </cofactor>
    <text evidence="5">Binds 2 calcium ions per subunit.</text>
</comment>
<reference evidence="7" key="1">
    <citation type="journal article" date="2018" name="Nat. Microbiol.">
        <title>Leveraging single-cell genomics to expand the fungal tree of life.</title>
        <authorList>
            <person name="Ahrendt S.R."/>
            <person name="Quandt C.A."/>
            <person name="Ciobanu D."/>
            <person name="Clum A."/>
            <person name="Salamov A."/>
            <person name="Andreopoulos B."/>
            <person name="Cheng J.F."/>
            <person name="Woyke T."/>
            <person name="Pelin A."/>
            <person name="Henrissat B."/>
            <person name="Reynolds N.K."/>
            <person name="Benny G.L."/>
            <person name="Smith M.E."/>
            <person name="James T.Y."/>
            <person name="Grigoriev I.V."/>
        </authorList>
    </citation>
    <scope>NUCLEOTIDE SEQUENCE [LARGE SCALE GENOMIC DNA]</scope>
</reference>
<keyword evidence="3" id="KW-1015">Disulfide bond</keyword>
<dbReference type="OrthoDB" id="5307922at2759"/>
<proteinExistence type="inferred from homology"/>
<dbReference type="InterPro" id="IPR011042">
    <property type="entry name" value="6-blade_b-propeller_TolB-like"/>
</dbReference>
<evidence type="ECO:0000256" key="4">
    <source>
        <dbReference type="ARBA" id="ARBA00023180"/>
    </source>
</evidence>
<dbReference type="InterPro" id="IPR051288">
    <property type="entry name" value="Serum_paraoxonase/arylesterase"/>
</dbReference>
<dbReference type="PANTHER" id="PTHR11799">
    <property type="entry name" value="PARAOXONASE"/>
    <property type="match status" value="1"/>
</dbReference>
<dbReference type="Proteomes" id="UP000269721">
    <property type="component" value="Unassembled WGS sequence"/>
</dbReference>
<keyword evidence="2" id="KW-0378">Hydrolase</keyword>
<comment type="similarity">
    <text evidence="1">Belongs to the paraoxonase family.</text>
</comment>
<dbReference type="EMBL" id="KZ998521">
    <property type="protein sequence ID" value="RKO86046.1"/>
    <property type="molecule type" value="Genomic_DNA"/>
</dbReference>
<sequence>PENCENIVTNDAAGYALLICNPRKRVELTSNVKPVVGLGIGLVYFYDLKTPHSKPTPLPFKSQPLTAWHPLGGDLHISDSGAAELYLLSATHNTSSVEVFTLDSASAPTHLSHARSIVHDAIFTPNDIAVVRKDEFYLANEGWFKTGTLASVEVGLGLPLGNVIYYQNDTATDVTGSLAYPSGLALSADGNVLFVLERGIGLLHAFMRSNMSTDEPGTLYPGARARIKYYPEGVSVEKSTGDIYVAGTQKARQLFNHIRDPAAPPPPSRIYRLTLNQTLLPHNPNDAKSETPWRIYPVFEDDGGFHPAASVAAASNGRLLLGASYGASVANCGIEAFKP</sequence>
<evidence type="ECO:0000256" key="2">
    <source>
        <dbReference type="ARBA" id="ARBA00022801"/>
    </source>
</evidence>
<evidence type="ECO:0000256" key="5">
    <source>
        <dbReference type="PIRSR" id="PIRSR602640-2"/>
    </source>
</evidence>
<evidence type="ECO:0000256" key="3">
    <source>
        <dbReference type="ARBA" id="ARBA00023157"/>
    </source>
</evidence>
<accession>A0A4P9W7B5</accession>
<evidence type="ECO:0008006" key="8">
    <source>
        <dbReference type="Google" id="ProtNLM"/>
    </source>
</evidence>
<name>A0A4P9W7B5_9FUNG</name>
<keyword evidence="5" id="KW-0479">Metal-binding</keyword>
<evidence type="ECO:0000313" key="6">
    <source>
        <dbReference type="EMBL" id="RKO86046.1"/>
    </source>
</evidence>
<organism evidence="6 7">
    <name type="scientific">Blyttiomyces helicus</name>
    <dbReference type="NCBI Taxonomy" id="388810"/>
    <lineage>
        <taxon>Eukaryota</taxon>
        <taxon>Fungi</taxon>
        <taxon>Fungi incertae sedis</taxon>
        <taxon>Chytridiomycota</taxon>
        <taxon>Chytridiomycota incertae sedis</taxon>
        <taxon>Chytridiomycetes</taxon>
        <taxon>Chytridiomycetes incertae sedis</taxon>
        <taxon>Blyttiomyces</taxon>
    </lineage>
</organism>
<dbReference type="GO" id="GO:0004064">
    <property type="term" value="F:arylesterase activity"/>
    <property type="evidence" value="ECO:0007669"/>
    <property type="project" value="InterPro"/>
</dbReference>
<feature type="binding site" evidence="5">
    <location>
        <position position="127"/>
    </location>
    <ligand>
        <name>Ca(2+)</name>
        <dbReference type="ChEBI" id="CHEBI:29108"/>
        <label>1</label>
        <note>catalytic</note>
    </ligand>
</feature>
<dbReference type="GO" id="GO:0046872">
    <property type="term" value="F:metal ion binding"/>
    <property type="evidence" value="ECO:0007669"/>
    <property type="project" value="UniProtKB-KW"/>
</dbReference>
<dbReference type="AlphaFoldDB" id="A0A4P9W7B5"/>
<gene>
    <name evidence="6" type="ORF">BDK51DRAFT_47333</name>
</gene>
<keyword evidence="5" id="KW-0106">Calcium</keyword>
<dbReference type="Gene3D" id="2.120.10.30">
    <property type="entry name" value="TolB, C-terminal domain"/>
    <property type="match status" value="1"/>
</dbReference>
<keyword evidence="4" id="KW-0325">Glycoprotein</keyword>